<dbReference type="Proteomes" id="UP000245283">
    <property type="component" value="Unassembled WGS sequence"/>
</dbReference>
<name>A0A2V1KC45_9ACTO</name>
<organism evidence="4 5">
    <name type="scientific">Ancrocorticia populi</name>
    <dbReference type="NCBI Taxonomy" id="2175228"/>
    <lineage>
        <taxon>Bacteria</taxon>
        <taxon>Bacillati</taxon>
        <taxon>Actinomycetota</taxon>
        <taxon>Actinomycetes</taxon>
        <taxon>Actinomycetales</taxon>
        <taxon>Actinomycetaceae</taxon>
        <taxon>Ancrocorticia</taxon>
    </lineage>
</organism>
<evidence type="ECO:0000256" key="1">
    <source>
        <dbReference type="SAM" id="MobiDB-lite"/>
    </source>
</evidence>
<feature type="compositionally biased region" description="Polar residues" evidence="1">
    <location>
        <begin position="148"/>
        <end position="164"/>
    </location>
</feature>
<accession>A0A2V1KC45</accession>
<evidence type="ECO:0000256" key="2">
    <source>
        <dbReference type="SAM" id="Phobius"/>
    </source>
</evidence>
<evidence type="ECO:0000259" key="3">
    <source>
        <dbReference type="Pfam" id="PF04024"/>
    </source>
</evidence>
<feature type="transmembrane region" description="Helical" evidence="2">
    <location>
        <begin position="111"/>
        <end position="127"/>
    </location>
</feature>
<sequence>MKDTSFFGQIRSLGVERNADAPIGGVSSGLARKWNVDPLLVRAGFIALTFAGGAGAMLYALAWAFLPDERTGQIHAQEVTRGNVTGGLVGAAALLLTAIVVFTGLSFTSTLGLIVTVIIGAVCYNAFRRNREIDNDDVTPPTTVMPATETTSGRAENYPSQENLQKNRERDEARHQREEMRARRRLSGRSVAAVLAVALLSIAGFLLLLEVTDSSVHQLPATIAFTSLALGAIVLVIGIFGRRGGVLSFFALIAAMLAVPVMLINTTVYSNETTMSDKSWKPTSVSDIGTGYSVTMGTSKVDFSNLDVGDSTEPINVSASMADLHLQFAEDQKVAINTNIRMSSIQTELPYTDGGDPPFELYYETDPEWGDDVDTDEWEERWEDHSNTYAYRDSFEGSDSRTIFLGGITNVNDADIVIDLQSSMSSITIRQQVAGYPDDDASSTATPEPTTTPGE</sequence>
<feature type="transmembrane region" description="Helical" evidence="2">
    <location>
        <begin position="87"/>
        <end position="105"/>
    </location>
</feature>
<dbReference type="Pfam" id="PF04024">
    <property type="entry name" value="PspC"/>
    <property type="match status" value="1"/>
</dbReference>
<feature type="transmembrane region" description="Helical" evidence="2">
    <location>
        <begin position="221"/>
        <end position="240"/>
    </location>
</feature>
<feature type="compositionally biased region" description="Basic and acidic residues" evidence="1">
    <location>
        <begin position="165"/>
        <end position="181"/>
    </location>
</feature>
<keyword evidence="2" id="KW-0812">Transmembrane</keyword>
<dbReference type="EMBL" id="QETB01000001">
    <property type="protein sequence ID" value="PWF26979.1"/>
    <property type="molecule type" value="Genomic_DNA"/>
</dbReference>
<reference evidence="5" key="1">
    <citation type="submission" date="2018-05" db="EMBL/GenBank/DDBJ databases">
        <authorList>
            <person name="Li Y."/>
        </authorList>
    </citation>
    <scope>NUCLEOTIDE SEQUENCE [LARGE SCALE GENOMIC DNA]</scope>
    <source>
        <strain evidence="5">sk1b4</strain>
    </source>
</reference>
<feature type="domain" description="Phage shock protein PspC N-terminal" evidence="3">
    <location>
        <begin position="19"/>
        <end position="69"/>
    </location>
</feature>
<evidence type="ECO:0000313" key="4">
    <source>
        <dbReference type="EMBL" id="PWF26979.1"/>
    </source>
</evidence>
<feature type="region of interest" description="Disordered" evidence="1">
    <location>
        <begin position="434"/>
        <end position="455"/>
    </location>
</feature>
<protein>
    <recommendedName>
        <fullName evidence="3">Phage shock protein PspC N-terminal domain-containing protein</fullName>
    </recommendedName>
</protein>
<dbReference type="InterPro" id="IPR007168">
    <property type="entry name" value="Phageshock_PspC_N"/>
</dbReference>
<evidence type="ECO:0000313" key="5">
    <source>
        <dbReference type="Proteomes" id="UP000245283"/>
    </source>
</evidence>
<keyword evidence="2" id="KW-0472">Membrane</keyword>
<feature type="region of interest" description="Disordered" evidence="1">
    <location>
        <begin position="135"/>
        <end position="181"/>
    </location>
</feature>
<comment type="caution">
    <text evidence="4">The sequence shown here is derived from an EMBL/GenBank/DDBJ whole genome shotgun (WGS) entry which is preliminary data.</text>
</comment>
<gene>
    <name evidence="4" type="ORF">DD236_00755</name>
</gene>
<proteinExistence type="predicted"/>
<dbReference type="OrthoDB" id="7359894at2"/>
<feature type="transmembrane region" description="Helical" evidence="2">
    <location>
        <begin position="43"/>
        <end position="66"/>
    </location>
</feature>
<dbReference type="AlphaFoldDB" id="A0A2V1KC45"/>
<keyword evidence="5" id="KW-1185">Reference proteome</keyword>
<feature type="transmembrane region" description="Helical" evidence="2">
    <location>
        <begin position="247"/>
        <end position="269"/>
    </location>
</feature>
<dbReference type="RefSeq" id="WP_109092480.1">
    <property type="nucleotide sequence ID" value="NZ_QETB01000001.1"/>
</dbReference>
<feature type="compositionally biased region" description="Low complexity" evidence="1">
    <location>
        <begin position="442"/>
        <end position="455"/>
    </location>
</feature>
<feature type="transmembrane region" description="Helical" evidence="2">
    <location>
        <begin position="190"/>
        <end position="209"/>
    </location>
</feature>
<keyword evidence="2" id="KW-1133">Transmembrane helix</keyword>